<feature type="region of interest" description="Disordered" evidence="1">
    <location>
        <begin position="738"/>
        <end position="758"/>
    </location>
</feature>
<gene>
    <name evidence="3" type="ORF">BDK51DRAFT_35298</name>
</gene>
<feature type="non-terminal residue" evidence="3">
    <location>
        <position position="910"/>
    </location>
</feature>
<feature type="region of interest" description="Disordered" evidence="1">
    <location>
        <begin position="841"/>
        <end position="861"/>
    </location>
</feature>
<feature type="domain" description="CUE" evidence="2">
    <location>
        <begin position="657"/>
        <end position="700"/>
    </location>
</feature>
<sequence length="910" mass="98319">MPQKGKNVAGAADATRERPRGATPAPRSPHQTNPRPSSPSARPGSSSPAAGFAPVLVPSPRTSSVPHAQPRQPDTARLPAEAPLAPPRTGTLPRPAPAAPVDSVPPQIAPEAATVCILVPYPPLSRPAPGDDDAIEQLPDPAARQAFLSHISDELSRLLRLDFAAFWSTVLWPNSDPRLTVPVFLQSYRDNMQRPPYDAVNHLDGPNLDDPSNPAVNPPADPPLEPIEVEIGSKVFRLICRLTMAPEDEAFEASGWTIEKWGAAIRDHDIISAPTLFDIARIYSRDNKAVVRRMFGYVLASDGRFLEDLGVAADIVIDEVHRIQKKYEKSSKGKGKGKGKGKASAGGGGAGAGLGGGAEPSAEDKAATAAALAHADLLLDAAWDFDAILRAGSKKVADVFLAHPAFVPSLVGAYEVANILQASVDSGVRGSPEPTRLPIGEEQDATPMSKEAHDVWARARDLKHAVLTLVKTFMEAEFLDAIKLPGDLGPDLPEEEPDGAPPGYNADFPALPTATPTPATEPAPVLTPEELLAVVDSLGEFLINLIELCPFDGPVEHLRNAPLLVDLEVELGLADKISAFRVASSHSIDDADTTRMRYVVASLEQLLTFSGNAEARSAYMNRQRRIADIRADAARGSALPHSALAAQVAPMSEDYIRRTSLISQVQDLFGELGDGFIEACLMAFDDNVETVIMMILENNLPDQVAKLDRQMARTAPVRPPFIRPVAEPQLALVPSRDSSLVPVDDVPDTDVDTPPSTDLLSSRRNVFDGDEFDLFAHKKIDTRRVVFGKKEKTVEIANDRSYIADVRDRVYESQYDDEYDDTYDSLGKDQSADFRLVDEAENALDRPSAGDRNDSDPTAGLEPELISLYTTSPNVFSTSARKTLPRENIKARLGLSDEQIEGWAKMFARN</sequence>
<feature type="region of interest" description="Disordered" evidence="1">
    <location>
        <begin position="427"/>
        <end position="447"/>
    </location>
</feature>
<feature type="compositionally biased region" description="Gly residues" evidence="1">
    <location>
        <begin position="344"/>
        <end position="358"/>
    </location>
</feature>
<dbReference type="GO" id="GO:0043130">
    <property type="term" value="F:ubiquitin binding"/>
    <property type="evidence" value="ECO:0007669"/>
    <property type="project" value="InterPro"/>
</dbReference>
<dbReference type="InterPro" id="IPR009060">
    <property type="entry name" value="UBA-like_sf"/>
</dbReference>
<feature type="region of interest" description="Disordered" evidence="1">
    <location>
        <begin position="328"/>
        <end position="360"/>
    </location>
</feature>
<dbReference type="InterPro" id="IPR041800">
    <property type="entry name" value="ASCC2_CUE"/>
</dbReference>
<dbReference type="Pfam" id="PF02845">
    <property type="entry name" value="CUE"/>
    <property type="match status" value="1"/>
</dbReference>
<evidence type="ECO:0000259" key="2">
    <source>
        <dbReference type="PROSITE" id="PS51140"/>
    </source>
</evidence>
<evidence type="ECO:0000313" key="4">
    <source>
        <dbReference type="Proteomes" id="UP000269721"/>
    </source>
</evidence>
<dbReference type="InterPro" id="IPR052586">
    <property type="entry name" value="ASCC2"/>
</dbReference>
<dbReference type="PANTHER" id="PTHR21494:SF0">
    <property type="entry name" value="ACTIVATING SIGNAL COINTEGRATOR 1 COMPLEX SUBUNIT 2"/>
    <property type="match status" value="1"/>
</dbReference>
<reference evidence="4" key="1">
    <citation type="journal article" date="2018" name="Nat. Microbiol.">
        <title>Leveraging single-cell genomics to expand the fungal tree of life.</title>
        <authorList>
            <person name="Ahrendt S.R."/>
            <person name="Quandt C.A."/>
            <person name="Ciobanu D."/>
            <person name="Clum A."/>
            <person name="Salamov A."/>
            <person name="Andreopoulos B."/>
            <person name="Cheng J.F."/>
            <person name="Woyke T."/>
            <person name="Pelin A."/>
            <person name="Henrissat B."/>
            <person name="Reynolds N.K."/>
            <person name="Benny G.L."/>
            <person name="Smith M.E."/>
            <person name="James T.Y."/>
            <person name="Grigoriev I.V."/>
        </authorList>
    </citation>
    <scope>NUCLEOTIDE SEQUENCE [LARGE SCALE GENOMIC DNA]</scope>
</reference>
<feature type="compositionally biased region" description="Low complexity" evidence="1">
    <location>
        <begin position="34"/>
        <end position="54"/>
    </location>
</feature>
<feature type="region of interest" description="Disordered" evidence="1">
    <location>
        <begin position="1"/>
        <end position="105"/>
    </location>
</feature>
<dbReference type="Gene3D" id="1.10.8.10">
    <property type="entry name" value="DNA helicase RuvA subunit, C-terminal domain"/>
    <property type="match status" value="1"/>
</dbReference>
<dbReference type="PANTHER" id="PTHR21494">
    <property type="entry name" value="ACTIVATING SIGNAL COINTEGRATOR 1 COMPLEX SUBUNIT 2 ASC-1 COMPLEX SUBUNIT P100"/>
    <property type="match status" value="1"/>
</dbReference>
<dbReference type="EMBL" id="KZ997333">
    <property type="protein sequence ID" value="RKO87554.1"/>
    <property type="molecule type" value="Genomic_DNA"/>
</dbReference>
<dbReference type="PROSITE" id="PS51140">
    <property type="entry name" value="CUE"/>
    <property type="match status" value="1"/>
</dbReference>
<feature type="compositionally biased region" description="Basic residues" evidence="1">
    <location>
        <begin position="332"/>
        <end position="341"/>
    </location>
</feature>
<evidence type="ECO:0000313" key="3">
    <source>
        <dbReference type="EMBL" id="RKO87554.1"/>
    </source>
</evidence>
<dbReference type="InterPro" id="IPR003892">
    <property type="entry name" value="CUE"/>
</dbReference>
<evidence type="ECO:0000256" key="1">
    <source>
        <dbReference type="SAM" id="MobiDB-lite"/>
    </source>
</evidence>
<dbReference type="SMART" id="SM00546">
    <property type="entry name" value="CUE"/>
    <property type="match status" value="1"/>
</dbReference>
<proteinExistence type="predicted"/>
<accession>A0A4P9W5L3</accession>
<organism evidence="3 4">
    <name type="scientific">Blyttiomyces helicus</name>
    <dbReference type="NCBI Taxonomy" id="388810"/>
    <lineage>
        <taxon>Eukaryota</taxon>
        <taxon>Fungi</taxon>
        <taxon>Fungi incertae sedis</taxon>
        <taxon>Chytridiomycota</taxon>
        <taxon>Chytridiomycota incertae sedis</taxon>
        <taxon>Chytridiomycetes</taxon>
        <taxon>Chytridiomycetes incertae sedis</taxon>
        <taxon>Blyttiomyces</taxon>
    </lineage>
</organism>
<keyword evidence="4" id="KW-1185">Reference proteome</keyword>
<name>A0A4P9W5L3_9FUNG</name>
<protein>
    <recommendedName>
        <fullName evidence="2">CUE domain-containing protein</fullName>
    </recommendedName>
</protein>
<dbReference type="CDD" id="cd14364">
    <property type="entry name" value="CUE_ASCC2"/>
    <property type="match status" value="1"/>
</dbReference>
<dbReference type="SUPFAM" id="SSF46934">
    <property type="entry name" value="UBA-like"/>
    <property type="match status" value="1"/>
</dbReference>
<dbReference type="Proteomes" id="UP000269721">
    <property type="component" value="Unassembled WGS sequence"/>
</dbReference>
<dbReference type="OrthoDB" id="5577209at2759"/>
<dbReference type="AlphaFoldDB" id="A0A4P9W5L3"/>